<evidence type="ECO:0000313" key="3">
    <source>
        <dbReference type="Proteomes" id="UP000829364"/>
    </source>
</evidence>
<dbReference type="KEGG" id="ptkz:JDV02_009043"/>
<keyword evidence="3" id="KW-1185">Reference proteome</keyword>
<evidence type="ECO:0000313" key="2">
    <source>
        <dbReference type="EMBL" id="UNI23211.1"/>
    </source>
</evidence>
<dbReference type="RefSeq" id="XP_047846692.1">
    <property type="nucleotide sequence ID" value="XM_047990683.1"/>
</dbReference>
<dbReference type="Proteomes" id="UP000829364">
    <property type="component" value="Chromosome 9"/>
</dbReference>
<dbReference type="GeneID" id="72070988"/>
<sequence length="209" mass="22414">MAMAMARTQLQLRRPGATGASKTVALPIPALATAALRPCIHAAPIMHRHAPPCRTKGRTHPVRRRWPVAACPRPPARRYQNSNLPNPAKMALLDGVRQGQRRTLLVRAVAWHELQPSISDLSLGKSDCLTAGAKYCSSSPPGKKTLPACLWRDGCTSGLGGVQTAKQSPPPPPPPPPPAPSSDTDQLQLLHRPVPTSFFVKTTSGHPRT</sequence>
<organism evidence="2 3">
    <name type="scientific">Purpureocillium takamizusanense</name>
    <dbReference type="NCBI Taxonomy" id="2060973"/>
    <lineage>
        <taxon>Eukaryota</taxon>
        <taxon>Fungi</taxon>
        <taxon>Dikarya</taxon>
        <taxon>Ascomycota</taxon>
        <taxon>Pezizomycotina</taxon>
        <taxon>Sordariomycetes</taxon>
        <taxon>Hypocreomycetidae</taxon>
        <taxon>Hypocreales</taxon>
        <taxon>Ophiocordycipitaceae</taxon>
        <taxon>Purpureocillium</taxon>
    </lineage>
</organism>
<dbReference type="EMBL" id="CP086362">
    <property type="protein sequence ID" value="UNI23211.1"/>
    <property type="molecule type" value="Genomic_DNA"/>
</dbReference>
<feature type="region of interest" description="Disordered" evidence="1">
    <location>
        <begin position="160"/>
        <end position="209"/>
    </location>
</feature>
<gene>
    <name evidence="2" type="ORF">JDV02_009043</name>
</gene>
<name>A0A9Q8VFA4_9HYPO</name>
<accession>A0A9Q8VFA4</accession>
<protein>
    <submittedName>
        <fullName evidence="2">Uncharacterized protein</fullName>
    </submittedName>
</protein>
<reference evidence="2" key="1">
    <citation type="submission" date="2021-11" db="EMBL/GenBank/DDBJ databases">
        <title>Purpureocillium_takamizusanense_genome.</title>
        <authorList>
            <person name="Nguyen N.-H."/>
        </authorList>
    </citation>
    <scope>NUCLEOTIDE SEQUENCE</scope>
    <source>
        <strain evidence="2">PT3</strain>
    </source>
</reference>
<feature type="compositionally biased region" description="Polar residues" evidence="1">
    <location>
        <begin position="199"/>
        <end position="209"/>
    </location>
</feature>
<feature type="compositionally biased region" description="Pro residues" evidence="1">
    <location>
        <begin position="168"/>
        <end position="180"/>
    </location>
</feature>
<proteinExistence type="predicted"/>
<evidence type="ECO:0000256" key="1">
    <source>
        <dbReference type="SAM" id="MobiDB-lite"/>
    </source>
</evidence>
<dbReference type="AlphaFoldDB" id="A0A9Q8VFA4"/>